<feature type="region of interest" description="Disordered" evidence="1">
    <location>
        <begin position="138"/>
        <end position="190"/>
    </location>
</feature>
<evidence type="ECO:0000256" key="2">
    <source>
        <dbReference type="SAM" id="SignalP"/>
    </source>
</evidence>
<protein>
    <submittedName>
        <fullName evidence="5">Secreted protein</fullName>
    </submittedName>
</protein>
<evidence type="ECO:0000313" key="3">
    <source>
        <dbReference type="EMBL" id="VDN19522.1"/>
    </source>
</evidence>
<keyword evidence="2" id="KW-0732">Signal</keyword>
<evidence type="ECO:0000313" key="4">
    <source>
        <dbReference type="Proteomes" id="UP000271098"/>
    </source>
</evidence>
<evidence type="ECO:0000256" key="1">
    <source>
        <dbReference type="SAM" id="MobiDB-lite"/>
    </source>
</evidence>
<feature type="compositionally biased region" description="Polar residues" evidence="1">
    <location>
        <begin position="156"/>
        <end position="179"/>
    </location>
</feature>
<reference evidence="5" key="1">
    <citation type="submission" date="2016-06" db="UniProtKB">
        <authorList>
            <consortium name="WormBaseParasite"/>
        </authorList>
    </citation>
    <scope>IDENTIFICATION</scope>
</reference>
<accession>A0A183DT87</accession>
<feature type="chain" id="PRO_5043138842" evidence="2">
    <location>
        <begin position="17"/>
        <end position="190"/>
    </location>
</feature>
<sequence>MLGAFLLFAIICLSDANNLSTTNSARSNPEPSFGTYSQWNVPDYHYAQPANPIRYSYFENPLLTSASRQASFVSQNPADYQASRPALWPVNNPVPYPFALQEYATSYLPRTYDSQAIQDCPKSEAESNAHPKKADILQFPEQDPQVHSSVPDDPAQSDSLLRTTLQRPLDAQSSQSQVRENLLDSAALAT</sequence>
<dbReference type="EMBL" id="UYRT01078905">
    <property type="protein sequence ID" value="VDN19522.1"/>
    <property type="molecule type" value="Genomic_DNA"/>
</dbReference>
<feature type="signal peptide" evidence="2">
    <location>
        <begin position="1"/>
        <end position="16"/>
    </location>
</feature>
<evidence type="ECO:0000313" key="5">
    <source>
        <dbReference type="WBParaSite" id="GPUH_0001194201-mRNA-1"/>
    </source>
</evidence>
<proteinExistence type="predicted"/>
<dbReference type="WBParaSite" id="GPUH_0001194201-mRNA-1">
    <property type="protein sequence ID" value="GPUH_0001194201-mRNA-1"/>
    <property type="gene ID" value="GPUH_0001194201"/>
</dbReference>
<dbReference type="Proteomes" id="UP000271098">
    <property type="component" value="Unassembled WGS sequence"/>
</dbReference>
<dbReference type="AlphaFoldDB" id="A0A183DT87"/>
<gene>
    <name evidence="3" type="ORF">GPUH_LOCUS11928</name>
</gene>
<name>A0A183DT87_9BILA</name>
<keyword evidence="4" id="KW-1185">Reference proteome</keyword>
<reference evidence="3 4" key="2">
    <citation type="submission" date="2018-11" db="EMBL/GenBank/DDBJ databases">
        <authorList>
            <consortium name="Pathogen Informatics"/>
        </authorList>
    </citation>
    <scope>NUCLEOTIDE SEQUENCE [LARGE SCALE GENOMIC DNA]</scope>
</reference>
<organism evidence="5">
    <name type="scientific">Gongylonema pulchrum</name>
    <dbReference type="NCBI Taxonomy" id="637853"/>
    <lineage>
        <taxon>Eukaryota</taxon>
        <taxon>Metazoa</taxon>
        <taxon>Ecdysozoa</taxon>
        <taxon>Nematoda</taxon>
        <taxon>Chromadorea</taxon>
        <taxon>Rhabditida</taxon>
        <taxon>Spirurina</taxon>
        <taxon>Spiruromorpha</taxon>
        <taxon>Spiruroidea</taxon>
        <taxon>Gongylonematidae</taxon>
        <taxon>Gongylonema</taxon>
    </lineage>
</organism>